<organism evidence="1 2">
    <name type="scientific">Stylosanthes scabra</name>
    <dbReference type="NCBI Taxonomy" id="79078"/>
    <lineage>
        <taxon>Eukaryota</taxon>
        <taxon>Viridiplantae</taxon>
        <taxon>Streptophyta</taxon>
        <taxon>Embryophyta</taxon>
        <taxon>Tracheophyta</taxon>
        <taxon>Spermatophyta</taxon>
        <taxon>Magnoliopsida</taxon>
        <taxon>eudicotyledons</taxon>
        <taxon>Gunneridae</taxon>
        <taxon>Pentapetalae</taxon>
        <taxon>rosids</taxon>
        <taxon>fabids</taxon>
        <taxon>Fabales</taxon>
        <taxon>Fabaceae</taxon>
        <taxon>Papilionoideae</taxon>
        <taxon>50 kb inversion clade</taxon>
        <taxon>dalbergioids sensu lato</taxon>
        <taxon>Dalbergieae</taxon>
        <taxon>Pterocarpus clade</taxon>
        <taxon>Stylosanthes</taxon>
    </lineage>
</organism>
<dbReference type="EMBL" id="JASCZI010278031">
    <property type="protein sequence ID" value="MED6227111.1"/>
    <property type="molecule type" value="Genomic_DNA"/>
</dbReference>
<reference evidence="1 2" key="1">
    <citation type="journal article" date="2023" name="Plants (Basel)">
        <title>Bridging the Gap: Combining Genomics and Transcriptomics Approaches to Understand Stylosanthes scabra, an Orphan Legume from the Brazilian Caatinga.</title>
        <authorList>
            <person name="Ferreira-Neto J.R.C."/>
            <person name="da Silva M.D."/>
            <person name="Binneck E."/>
            <person name="de Melo N.F."/>
            <person name="da Silva R.H."/>
            <person name="de Melo A.L.T.M."/>
            <person name="Pandolfi V."/>
            <person name="Bustamante F.O."/>
            <person name="Brasileiro-Vidal A.C."/>
            <person name="Benko-Iseppon A.M."/>
        </authorList>
    </citation>
    <scope>NUCLEOTIDE SEQUENCE [LARGE SCALE GENOMIC DNA]</scope>
    <source>
        <tissue evidence="1">Leaves</tissue>
    </source>
</reference>
<comment type="caution">
    <text evidence="1">The sequence shown here is derived from an EMBL/GenBank/DDBJ whole genome shotgun (WGS) entry which is preliminary data.</text>
</comment>
<keyword evidence="2" id="KW-1185">Reference proteome</keyword>
<dbReference type="Proteomes" id="UP001341840">
    <property type="component" value="Unassembled WGS sequence"/>
</dbReference>
<gene>
    <name evidence="1" type="ORF">PIB30_110304</name>
</gene>
<evidence type="ECO:0000313" key="2">
    <source>
        <dbReference type="Proteomes" id="UP001341840"/>
    </source>
</evidence>
<accession>A0ABU6ZZ92</accession>
<name>A0ABU6ZZ92_9FABA</name>
<sequence length="99" mass="11358">MASTSFNNNNEGLSTTRPPLWIRAQDIRIWKVIEQGNHVPMKKSSATVGESTTTKETLKLESEFSEEDWKKMSLNDKAINFIHCALNENDYMKISRVKP</sequence>
<protein>
    <submittedName>
        <fullName evidence="1">Uncharacterized protein</fullName>
    </submittedName>
</protein>
<proteinExistence type="predicted"/>
<feature type="non-terminal residue" evidence="1">
    <location>
        <position position="99"/>
    </location>
</feature>
<evidence type="ECO:0000313" key="1">
    <source>
        <dbReference type="EMBL" id="MED6227111.1"/>
    </source>
</evidence>